<dbReference type="RefSeq" id="WP_044365666.1">
    <property type="nucleotide sequence ID" value="NZ_JRKI01000026.1"/>
</dbReference>
<evidence type="ECO:0000313" key="2">
    <source>
        <dbReference type="Proteomes" id="UP000032458"/>
    </source>
</evidence>
<reference evidence="1 2" key="1">
    <citation type="submission" date="2014-09" db="EMBL/GenBank/DDBJ databases">
        <title>Draft genome sequence of Streptomyces natalensis ATCC 27448, producer of the antifungal pimaricin.</title>
        <authorList>
            <person name="Mendes M.V."/>
            <person name="Beites T."/>
            <person name="Pires S."/>
            <person name="Santos C.L."/>
            <person name="Moradas-Ferreira P."/>
        </authorList>
    </citation>
    <scope>NUCLEOTIDE SEQUENCE [LARGE SCALE GENOMIC DNA]</scope>
    <source>
        <strain evidence="1 2">ATCC 27448</strain>
    </source>
</reference>
<organism evidence="1 2">
    <name type="scientific">Streptomyces natalensis ATCC 27448</name>
    <dbReference type="NCBI Taxonomy" id="1240678"/>
    <lineage>
        <taxon>Bacteria</taxon>
        <taxon>Bacillati</taxon>
        <taxon>Actinomycetota</taxon>
        <taxon>Actinomycetes</taxon>
        <taxon>Kitasatosporales</taxon>
        <taxon>Streptomycetaceae</taxon>
        <taxon>Streptomyces</taxon>
    </lineage>
</organism>
<dbReference type="EMBL" id="JRKI01000026">
    <property type="protein sequence ID" value="KIZ16790.1"/>
    <property type="molecule type" value="Genomic_DNA"/>
</dbReference>
<keyword evidence="2" id="KW-1185">Reference proteome</keyword>
<dbReference type="Proteomes" id="UP000032458">
    <property type="component" value="Unassembled WGS sequence"/>
</dbReference>
<name>A0A0D7CLS8_9ACTN</name>
<gene>
    <name evidence="1" type="ORF">SNA_17460</name>
</gene>
<dbReference type="PATRIC" id="fig|1240678.4.peg.3678"/>
<proteinExistence type="predicted"/>
<comment type="caution">
    <text evidence="1">The sequence shown here is derived from an EMBL/GenBank/DDBJ whole genome shotgun (WGS) entry which is preliminary data.</text>
</comment>
<protein>
    <submittedName>
        <fullName evidence="1">Uncharacterized protein</fullName>
    </submittedName>
</protein>
<evidence type="ECO:0000313" key="1">
    <source>
        <dbReference type="EMBL" id="KIZ16790.1"/>
    </source>
</evidence>
<accession>A0A0D7CLS8</accession>
<sequence>MTTGEQLTVIDALRRRPFPVRRERSAAGESGPGFHVVRLWESAPLWEADPAEAGEIREDCAAELAALTEVLSLRWGAPGVLDLAPALERTVMGLPVAPPLDLLCGLVPRLHTWRADGRWLALGAGQCGPEQPCQVLAAIAGGGATAA</sequence>
<dbReference type="AlphaFoldDB" id="A0A0D7CLS8"/>